<sequence length="138" mass="15724">MTIGKIFLPTQQSWRTFPLLNSLGAFLARSDFSPDGIPNMTIRLAHFLRFDGFFRLAFQKSVKFTRSHTFNMIRQLFLIVLSLAVVAQIAHGKFGITECEMKRNAAVQNGKNNVFLLSPSRGISDTYSLYSFKMRNIP</sequence>
<comment type="caution">
    <text evidence="1">The sequence shown here is derived from an EMBL/GenBank/DDBJ whole genome shotgun (WGS) entry which is preliminary data.</text>
</comment>
<dbReference type="EMBL" id="BGPR01040178">
    <property type="protein sequence ID" value="GBO16267.1"/>
    <property type="molecule type" value="Genomic_DNA"/>
</dbReference>
<accession>A0A4Y2UXM8</accession>
<keyword evidence="2" id="KW-1185">Reference proteome</keyword>
<gene>
    <name evidence="1" type="ORF">AVEN_267752_1</name>
</gene>
<evidence type="ECO:0000313" key="2">
    <source>
        <dbReference type="Proteomes" id="UP000499080"/>
    </source>
</evidence>
<evidence type="ECO:0000313" key="1">
    <source>
        <dbReference type="EMBL" id="GBO16267.1"/>
    </source>
</evidence>
<name>A0A4Y2UXM8_ARAVE</name>
<dbReference type="Proteomes" id="UP000499080">
    <property type="component" value="Unassembled WGS sequence"/>
</dbReference>
<proteinExistence type="predicted"/>
<organism evidence="1 2">
    <name type="scientific">Araneus ventricosus</name>
    <name type="common">Orbweaver spider</name>
    <name type="synonym">Epeira ventricosa</name>
    <dbReference type="NCBI Taxonomy" id="182803"/>
    <lineage>
        <taxon>Eukaryota</taxon>
        <taxon>Metazoa</taxon>
        <taxon>Ecdysozoa</taxon>
        <taxon>Arthropoda</taxon>
        <taxon>Chelicerata</taxon>
        <taxon>Arachnida</taxon>
        <taxon>Araneae</taxon>
        <taxon>Araneomorphae</taxon>
        <taxon>Entelegynae</taxon>
        <taxon>Araneoidea</taxon>
        <taxon>Araneidae</taxon>
        <taxon>Araneus</taxon>
    </lineage>
</organism>
<reference evidence="1 2" key="1">
    <citation type="journal article" date="2019" name="Sci. Rep.">
        <title>Orb-weaving spider Araneus ventricosus genome elucidates the spidroin gene catalogue.</title>
        <authorList>
            <person name="Kono N."/>
            <person name="Nakamura H."/>
            <person name="Ohtoshi R."/>
            <person name="Moran D.A.P."/>
            <person name="Shinohara A."/>
            <person name="Yoshida Y."/>
            <person name="Fujiwara M."/>
            <person name="Mori M."/>
            <person name="Tomita M."/>
            <person name="Arakawa K."/>
        </authorList>
    </citation>
    <scope>NUCLEOTIDE SEQUENCE [LARGE SCALE GENOMIC DNA]</scope>
</reference>
<dbReference type="AlphaFoldDB" id="A0A4Y2UXM8"/>
<protein>
    <submittedName>
        <fullName evidence="1">Uncharacterized protein</fullName>
    </submittedName>
</protein>